<evidence type="ECO:0000313" key="1">
    <source>
        <dbReference type="EMBL" id="KUG18492.1"/>
    </source>
</evidence>
<proteinExistence type="predicted"/>
<accession>A0A0W8FC70</accession>
<gene>
    <name evidence="1" type="ORF">ASZ90_011802</name>
</gene>
<protein>
    <submittedName>
        <fullName evidence="1">Uncharacterized protein</fullName>
    </submittedName>
</protein>
<organism evidence="1">
    <name type="scientific">hydrocarbon metagenome</name>
    <dbReference type="NCBI Taxonomy" id="938273"/>
    <lineage>
        <taxon>unclassified sequences</taxon>
        <taxon>metagenomes</taxon>
        <taxon>ecological metagenomes</taxon>
    </lineage>
</organism>
<name>A0A0W8FC70_9ZZZZ</name>
<reference evidence="1" key="1">
    <citation type="journal article" date="2015" name="Proc. Natl. Acad. Sci. U.S.A.">
        <title>Networks of energetic and metabolic interactions define dynamics in microbial communities.</title>
        <authorList>
            <person name="Embree M."/>
            <person name="Liu J.K."/>
            <person name="Al-Bassam M.M."/>
            <person name="Zengler K."/>
        </authorList>
    </citation>
    <scope>NUCLEOTIDE SEQUENCE</scope>
</reference>
<dbReference type="EMBL" id="LNQE01001376">
    <property type="protein sequence ID" value="KUG18492.1"/>
    <property type="molecule type" value="Genomic_DNA"/>
</dbReference>
<sequence>MSSKVDVRSINEIRKLGIDALAEALGPVDMARFLQSFDLGSGDYTKERAGWLDQSLDEILEEIKRKRKE</sequence>
<comment type="caution">
    <text evidence="1">The sequence shown here is derived from an EMBL/GenBank/DDBJ whole genome shotgun (WGS) entry which is preliminary data.</text>
</comment>
<dbReference type="AlphaFoldDB" id="A0A0W8FC70"/>